<evidence type="ECO:0000313" key="17">
    <source>
        <dbReference type="Proteomes" id="UP000235965"/>
    </source>
</evidence>
<feature type="compositionally biased region" description="Basic and acidic residues" evidence="13">
    <location>
        <begin position="109"/>
        <end position="129"/>
    </location>
</feature>
<feature type="compositionally biased region" description="Low complexity" evidence="13">
    <location>
        <begin position="168"/>
        <end position="178"/>
    </location>
</feature>
<feature type="region of interest" description="Disordered" evidence="13">
    <location>
        <begin position="311"/>
        <end position="546"/>
    </location>
</feature>
<dbReference type="AlphaFoldDB" id="A0A2J7Q988"/>
<feature type="compositionally biased region" description="Gly residues" evidence="13">
    <location>
        <begin position="158"/>
        <end position="167"/>
    </location>
</feature>
<dbReference type="GO" id="GO:0003729">
    <property type="term" value="F:mRNA binding"/>
    <property type="evidence" value="ECO:0007669"/>
    <property type="project" value="InterPro"/>
</dbReference>
<evidence type="ECO:0000256" key="10">
    <source>
        <dbReference type="ARBA" id="ARBA00023161"/>
    </source>
</evidence>
<reference evidence="16 17" key="1">
    <citation type="submission" date="2017-12" db="EMBL/GenBank/DDBJ databases">
        <title>Hemimetabolous genomes reveal molecular basis of termite eusociality.</title>
        <authorList>
            <person name="Harrison M.C."/>
            <person name="Jongepier E."/>
            <person name="Robertson H.M."/>
            <person name="Arning N."/>
            <person name="Bitard-Feildel T."/>
            <person name="Chao H."/>
            <person name="Childers C.P."/>
            <person name="Dinh H."/>
            <person name="Doddapaneni H."/>
            <person name="Dugan S."/>
            <person name="Gowin J."/>
            <person name="Greiner C."/>
            <person name="Han Y."/>
            <person name="Hu H."/>
            <person name="Hughes D.S.T."/>
            <person name="Huylmans A.-K."/>
            <person name="Kemena C."/>
            <person name="Kremer L.P.M."/>
            <person name="Lee S.L."/>
            <person name="Lopez-Ezquerra A."/>
            <person name="Mallet L."/>
            <person name="Monroy-Kuhn J.M."/>
            <person name="Moser A."/>
            <person name="Murali S.C."/>
            <person name="Muzny D.M."/>
            <person name="Otani S."/>
            <person name="Piulachs M.-D."/>
            <person name="Poelchau M."/>
            <person name="Qu J."/>
            <person name="Schaub F."/>
            <person name="Wada-Katsumata A."/>
            <person name="Worley K.C."/>
            <person name="Xie Q."/>
            <person name="Ylla G."/>
            <person name="Poulsen M."/>
            <person name="Gibbs R.A."/>
            <person name="Schal C."/>
            <person name="Richards S."/>
            <person name="Belles X."/>
            <person name="Korb J."/>
            <person name="Bornberg-Bauer E."/>
        </authorList>
    </citation>
    <scope>NUCLEOTIDE SEQUENCE [LARGE SCALE GENOMIC DNA]</scope>
    <source>
        <tissue evidence="16">Whole body</tissue>
    </source>
</reference>
<keyword evidence="6" id="KW-0507">mRNA processing</keyword>
<evidence type="ECO:0000256" key="8">
    <source>
        <dbReference type="ARBA" id="ARBA00022845"/>
    </source>
</evidence>
<evidence type="ECO:0000256" key="12">
    <source>
        <dbReference type="ARBA" id="ARBA00023242"/>
    </source>
</evidence>
<feature type="compositionally biased region" description="Basic residues" evidence="13">
    <location>
        <begin position="33"/>
        <end position="44"/>
    </location>
</feature>
<dbReference type="GO" id="GO:0006417">
    <property type="term" value="P:regulation of translation"/>
    <property type="evidence" value="ECO:0007669"/>
    <property type="project" value="UniProtKB-KW"/>
</dbReference>
<evidence type="ECO:0000256" key="6">
    <source>
        <dbReference type="ARBA" id="ARBA00022664"/>
    </source>
</evidence>
<evidence type="ECO:0000256" key="4">
    <source>
        <dbReference type="ARBA" id="ARBA00022448"/>
    </source>
</evidence>
<dbReference type="GO" id="GO:0035145">
    <property type="term" value="C:exon-exon junction complex"/>
    <property type="evidence" value="ECO:0007669"/>
    <property type="project" value="InterPro"/>
</dbReference>
<accession>A0A2J7Q988</accession>
<feature type="domain" description="Complementary sex determination N-terminal" evidence="15">
    <location>
        <begin position="222"/>
        <end position="274"/>
    </location>
</feature>
<evidence type="ECO:0008006" key="18">
    <source>
        <dbReference type="Google" id="ProtNLM"/>
    </source>
</evidence>
<evidence type="ECO:0000256" key="3">
    <source>
        <dbReference type="ARBA" id="ARBA00009548"/>
    </source>
</evidence>
<dbReference type="InterPro" id="IPR018545">
    <property type="entry name" value="Btz_dom"/>
</dbReference>
<comment type="caution">
    <text evidence="16">The sequence shown here is derived from an EMBL/GenBank/DDBJ whole genome shotgun (WGS) entry which is preliminary data.</text>
</comment>
<comment type="subcellular location">
    <subcellularLocation>
        <location evidence="2">Cytoplasm</location>
    </subcellularLocation>
    <subcellularLocation>
        <location evidence="1">Nucleus</location>
    </subcellularLocation>
</comment>
<dbReference type="InterPro" id="IPR022063">
    <property type="entry name" value="Sex_determin_N"/>
</dbReference>
<evidence type="ECO:0000256" key="2">
    <source>
        <dbReference type="ARBA" id="ARBA00004496"/>
    </source>
</evidence>
<evidence type="ECO:0000256" key="5">
    <source>
        <dbReference type="ARBA" id="ARBA00022490"/>
    </source>
</evidence>
<evidence type="ECO:0000256" key="9">
    <source>
        <dbReference type="ARBA" id="ARBA00022884"/>
    </source>
</evidence>
<dbReference type="STRING" id="105785.A0A2J7Q988"/>
<dbReference type="GO" id="GO:0000184">
    <property type="term" value="P:nuclear-transcribed mRNA catabolic process, nonsense-mediated decay"/>
    <property type="evidence" value="ECO:0007669"/>
    <property type="project" value="UniProtKB-KW"/>
</dbReference>
<proteinExistence type="inferred from homology"/>
<dbReference type="OrthoDB" id="8194777at2759"/>
<organism evidence="16 17">
    <name type="scientific">Cryptotermes secundus</name>
    <dbReference type="NCBI Taxonomy" id="105785"/>
    <lineage>
        <taxon>Eukaryota</taxon>
        <taxon>Metazoa</taxon>
        <taxon>Ecdysozoa</taxon>
        <taxon>Arthropoda</taxon>
        <taxon>Hexapoda</taxon>
        <taxon>Insecta</taxon>
        <taxon>Pterygota</taxon>
        <taxon>Neoptera</taxon>
        <taxon>Polyneoptera</taxon>
        <taxon>Dictyoptera</taxon>
        <taxon>Blattodea</taxon>
        <taxon>Blattoidea</taxon>
        <taxon>Termitoidae</taxon>
        <taxon>Kalotermitidae</taxon>
        <taxon>Cryptotermitinae</taxon>
        <taxon>Cryptotermes</taxon>
    </lineage>
</organism>
<feature type="region of interest" description="Disordered" evidence="13">
    <location>
        <begin position="1"/>
        <end position="236"/>
    </location>
</feature>
<keyword evidence="10" id="KW-0866">Nonsense-mediated mRNA decay</keyword>
<feature type="compositionally biased region" description="Gly residues" evidence="13">
    <location>
        <begin position="486"/>
        <end position="506"/>
    </location>
</feature>
<dbReference type="InParanoid" id="A0A2J7Q988"/>
<feature type="region of interest" description="Disordered" evidence="13">
    <location>
        <begin position="570"/>
        <end position="648"/>
    </location>
</feature>
<feature type="compositionally biased region" description="Low complexity" evidence="13">
    <location>
        <begin position="611"/>
        <end position="620"/>
    </location>
</feature>
<sequence length="648" mass="73268">MEGVGIMRSRSPSRRSTPPPPRISRRSPGGFRTRGKSPDRRRRMPPPSMAKYVPGGRGGSPTRGRNRREFRHSPRSQPPGFPFPRRSRSPLQREPKRQSFSPGKRKLSPKRERERERPRVQGRERERRSRPPIASPRKRTRSKSPEASAVSSTREGGHLGSYGGSVGGPSDVSPPGRSYQGLPSSYPQGGPGPEGDPPNRNIVSMSERFHGPSGPGSYKMEQSDHPVFRGPEGTGFDVNELKKITVDIRRNLPVDMVPIERSIINPEDVVLVRRPGEGTHPIFAREEIMQASTRGGSGTIDEHRRVVAIVGETTPMQSQGSSRFESPGRYADAPSRSHDSYYPSGEREPPRDYPHSAQDYGHGHGPAPGFDHRERSREDRFDRRSEDLRHELEQRRRDDSRYLSQGDGRRYDRSMDYRGDSDRGSSDLRMRINEKRTDRHDDRDSGHARVLEHRPELMERDRERERPHRGMMQHSPPGSERRRGPGEGFGRTLGDGKMRGGSGGGRVVQRGGPADRNDVPDRFHQEPTEFSSQRSDRFHYKSWDSNPEHVPKGRAYFEHDNREDEFMRGRGRGMLGQRGSGMHGRGMMRGRSFRGGGPTHIFMGRSGRRGGYPPRYTTRPSSPHWEHDLFDNVSADDCGQASNSSHGK</sequence>
<feature type="domain" description="Btz" evidence="14">
    <location>
        <begin position="533"/>
        <end position="637"/>
    </location>
</feature>
<keyword evidence="9" id="KW-0694">RNA-binding</keyword>
<dbReference type="GO" id="GO:0006397">
    <property type="term" value="P:mRNA processing"/>
    <property type="evidence" value="ECO:0007669"/>
    <property type="project" value="UniProtKB-KW"/>
</dbReference>
<evidence type="ECO:0000256" key="13">
    <source>
        <dbReference type="SAM" id="MobiDB-lite"/>
    </source>
</evidence>
<dbReference type="EMBL" id="NEVH01016943">
    <property type="protein sequence ID" value="PNF25148.1"/>
    <property type="molecule type" value="Genomic_DNA"/>
</dbReference>
<name>A0A2J7Q988_9NEOP</name>
<keyword evidence="12" id="KW-0539">Nucleus</keyword>
<evidence type="ECO:0000313" key="16">
    <source>
        <dbReference type="EMBL" id="PNF25148.1"/>
    </source>
</evidence>
<dbReference type="GO" id="GO:0008380">
    <property type="term" value="P:RNA splicing"/>
    <property type="evidence" value="ECO:0007669"/>
    <property type="project" value="UniProtKB-KW"/>
</dbReference>
<evidence type="ECO:0000256" key="7">
    <source>
        <dbReference type="ARBA" id="ARBA00022816"/>
    </source>
</evidence>
<dbReference type="Proteomes" id="UP000235965">
    <property type="component" value="Unassembled WGS sequence"/>
</dbReference>
<feature type="compositionally biased region" description="Polar residues" evidence="13">
    <location>
        <begin position="314"/>
        <end position="324"/>
    </location>
</feature>
<feature type="compositionally biased region" description="Basic residues" evidence="13">
    <location>
        <begin position="64"/>
        <end position="74"/>
    </location>
</feature>
<keyword evidence="5" id="KW-0963">Cytoplasm</keyword>
<keyword evidence="11" id="KW-0508">mRNA splicing</keyword>
<feature type="compositionally biased region" description="Basic and acidic residues" evidence="13">
    <location>
        <begin position="370"/>
        <end position="468"/>
    </location>
</feature>
<dbReference type="Pfam" id="PF12278">
    <property type="entry name" value="SDP_N"/>
    <property type="match status" value="1"/>
</dbReference>
<comment type="similarity">
    <text evidence="3">Belongs to the CASC3 family.</text>
</comment>
<feature type="compositionally biased region" description="Basic and acidic residues" evidence="13">
    <location>
        <begin position="534"/>
        <end position="546"/>
    </location>
</feature>
<protein>
    <recommendedName>
        <fullName evidence="18">Complementary sex determination N-terminal domain-containing protein</fullName>
    </recommendedName>
</protein>
<evidence type="ECO:0000256" key="11">
    <source>
        <dbReference type="ARBA" id="ARBA00023187"/>
    </source>
</evidence>
<feature type="compositionally biased region" description="Gly residues" evidence="13">
    <location>
        <begin position="572"/>
        <end position="584"/>
    </location>
</feature>
<evidence type="ECO:0000259" key="15">
    <source>
        <dbReference type="Pfam" id="PF12278"/>
    </source>
</evidence>
<keyword evidence="17" id="KW-1185">Reference proteome</keyword>
<feature type="compositionally biased region" description="Basic and acidic residues" evidence="13">
    <location>
        <begin position="335"/>
        <end position="354"/>
    </location>
</feature>
<evidence type="ECO:0000259" key="14">
    <source>
        <dbReference type="Pfam" id="PF09405"/>
    </source>
</evidence>
<keyword evidence="7" id="KW-0509">mRNA transport</keyword>
<dbReference type="GO" id="GO:0005737">
    <property type="term" value="C:cytoplasm"/>
    <property type="evidence" value="ECO:0007669"/>
    <property type="project" value="UniProtKB-SubCell"/>
</dbReference>
<gene>
    <name evidence="16" type="ORF">B7P43_G01996</name>
</gene>
<dbReference type="GO" id="GO:0051028">
    <property type="term" value="P:mRNA transport"/>
    <property type="evidence" value="ECO:0007669"/>
    <property type="project" value="UniProtKB-KW"/>
</dbReference>
<keyword evidence="4" id="KW-0813">Transport</keyword>
<keyword evidence="8" id="KW-0810">Translation regulation</keyword>
<evidence type="ECO:0000256" key="1">
    <source>
        <dbReference type="ARBA" id="ARBA00004123"/>
    </source>
</evidence>
<feature type="compositionally biased region" description="Basic and acidic residues" evidence="13">
    <location>
        <begin position="513"/>
        <end position="527"/>
    </location>
</feature>
<dbReference type="Pfam" id="PF09405">
    <property type="entry name" value="Btz"/>
    <property type="match status" value="1"/>
</dbReference>